<dbReference type="AlphaFoldDB" id="A0A2V5IQB2"/>
<evidence type="ECO:0000313" key="4">
    <source>
        <dbReference type="Proteomes" id="UP000248817"/>
    </source>
</evidence>
<feature type="compositionally biased region" description="Basic residues" evidence="1">
    <location>
        <begin position="99"/>
        <end position="109"/>
    </location>
</feature>
<evidence type="ECO:0000256" key="1">
    <source>
        <dbReference type="SAM" id="MobiDB-lite"/>
    </source>
</evidence>
<feature type="non-terminal residue" evidence="3">
    <location>
        <position position="1"/>
    </location>
</feature>
<keyword evidence="2" id="KW-0472">Membrane</keyword>
<keyword evidence="4" id="KW-1185">Reference proteome</keyword>
<protein>
    <submittedName>
        <fullName evidence="3">Uncharacterized protein</fullName>
    </submittedName>
</protein>
<keyword evidence="2" id="KW-1133">Transmembrane helix</keyword>
<feature type="region of interest" description="Disordered" evidence="1">
    <location>
        <begin position="86"/>
        <end position="109"/>
    </location>
</feature>
<sequence length="109" mass="12186">AQSASRAYLLSTYFPLPASFLSLPRSLSLSLSFPLPTPIFLLLFFPSSLPPFPILLVCSPSRKSFIIFHWALVSINSSHFLTLRSHSGASYRPPFRSSPARRRGLPQPR</sequence>
<reference evidence="3 4" key="1">
    <citation type="submission" date="2018-02" db="EMBL/GenBank/DDBJ databases">
        <title>The genomes of Aspergillus section Nigri reveals drivers in fungal speciation.</title>
        <authorList>
            <consortium name="DOE Joint Genome Institute"/>
            <person name="Vesth T.C."/>
            <person name="Nybo J."/>
            <person name="Theobald S."/>
            <person name="Brandl J."/>
            <person name="Frisvad J.C."/>
            <person name="Nielsen K.F."/>
            <person name="Lyhne E.K."/>
            <person name="Kogle M.E."/>
            <person name="Kuo A."/>
            <person name="Riley R."/>
            <person name="Clum A."/>
            <person name="Nolan M."/>
            <person name="Lipzen A."/>
            <person name="Salamov A."/>
            <person name="Henrissat B."/>
            <person name="Wiebenga A."/>
            <person name="De vries R.P."/>
            <person name="Grigoriev I.V."/>
            <person name="Mortensen U.H."/>
            <person name="Andersen M.R."/>
            <person name="Baker S.E."/>
        </authorList>
    </citation>
    <scope>NUCLEOTIDE SEQUENCE [LARGE SCALE GENOMIC DNA]</scope>
    <source>
        <strain evidence="3 4">CBS 114.80</strain>
    </source>
</reference>
<organism evidence="3 4">
    <name type="scientific">Aspergillus indologenus CBS 114.80</name>
    <dbReference type="NCBI Taxonomy" id="1450541"/>
    <lineage>
        <taxon>Eukaryota</taxon>
        <taxon>Fungi</taxon>
        <taxon>Dikarya</taxon>
        <taxon>Ascomycota</taxon>
        <taxon>Pezizomycotina</taxon>
        <taxon>Eurotiomycetes</taxon>
        <taxon>Eurotiomycetidae</taxon>
        <taxon>Eurotiales</taxon>
        <taxon>Aspergillaceae</taxon>
        <taxon>Aspergillus</taxon>
        <taxon>Aspergillus subgen. Circumdati</taxon>
    </lineage>
</organism>
<accession>A0A2V5IQB2</accession>
<keyword evidence="2" id="KW-0812">Transmembrane</keyword>
<evidence type="ECO:0000256" key="2">
    <source>
        <dbReference type="SAM" id="Phobius"/>
    </source>
</evidence>
<feature type="transmembrane region" description="Helical" evidence="2">
    <location>
        <begin position="39"/>
        <end position="58"/>
    </location>
</feature>
<evidence type="ECO:0000313" key="3">
    <source>
        <dbReference type="EMBL" id="PYI26127.1"/>
    </source>
</evidence>
<dbReference type="EMBL" id="KZ825610">
    <property type="protein sequence ID" value="PYI26127.1"/>
    <property type="molecule type" value="Genomic_DNA"/>
</dbReference>
<gene>
    <name evidence="3" type="ORF">BP00DRAFT_461280</name>
</gene>
<dbReference type="Proteomes" id="UP000248817">
    <property type="component" value="Unassembled WGS sequence"/>
</dbReference>
<proteinExistence type="predicted"/>
<feature type="transmembrane region" description="Helical" evidence="2">
    <location>
        <begin position="7"/>
        <end position="27"/>
    </location>
</feature>
<name>A0A2V5IQB2_9EURO</name>